<comment type="caution">
    <text evidence="1">The sequence shown here is derived from an EMBL/GenBank/DDBJ whole genome shotgun (WGS) entry which is preliminary data.</text>
</comment>
<dbReference type="Proteomes" id="UP000016630">
    <property type="component" value="Unassembled WGS sequence"/>
</dbReference>
<dbReference type="InterPro" id="IPR012456">
    <property type="entry name" value="DUF1661"/>
</dbReference>
<dbReference type="Pfam" id="PF07877">
    <property type="entry name" value="DUF1661"/>
    <property type="match status" value="1"/>
</dbReference>
<evidence type="ECO:0000313" key="1">
    <source>
        <dbReference type="EMBL" id="ERJ63958.1"/>
    </source>
</evidence>
<protein>
    <submittedName>
        <fullName evidence="1">Uncharacterized protein</fullName>
    </submittedName>
</protein>
<dbReference type="EMBL" id="AWUW01000146">
    <property type="protein sequence ID" value="ERJ63958.1"/>
    <property type="molecule type" value="Genomic_DNA"/>
</dbReference>
<accession>A0A0E2M2N1</accession>
<gene>
    <name evidence="1" type="ORF">HMPREF1555_02233</name>
</gene>
<proteinExistence type="predicted"/>
<reference evidence="1 2" key="1">
    <citation type="submission" date="2013-06" db="EMBL/GenBank/DDBJ databases">
        <authorList>
            <person name="Weinstock G."/>
            <person name="Sodergren E."/>
            <person name="Lobos E.A."/>
            <person name="Fulton L."/>
            <person name="Fulton R."/>
            <person name="Courtney L."/>
            <person name="Fronick C."/>
            <person name="O'Laughlin M."/>
            <person name="Godfrey J."/>
            <person name="Wilson R.M."/>
            <person name="Miner T."/>
            <person name="Farmer C."/>
            <person name="Delehaunty K."/>
            <person name="Cordes M."/>
            <person name="Minx P."/>
            <person name="Tomlinson C."/>
            <person name="Chen J."/>
            <person name="Wollam A."/>
            <person name="Pepin K.H."/>
            <person name="Bhonagiri V."/>
            <person name="Zhang X."/>
            <person name="Warren W."/>
            <person name="Mitreva M."/>
            <person name="Mardis E.R."/>
            <person name="Wilson R.K."/>
        </authorList>
    </citation>
    <scope>NUCLEOTIDE SEQUENCE [LARGE SCALE GENOMIC DNA]</scope>
    <source>
        <strain evidence="1 2">F0570</strain>
    </source>
</reference>
<dbReference type="HOGENOM" id="CLU_214462_0_0_10"/>
<dbReference type="AlphaFoldDB" id="A0A0E2M2N1"/>
<organism evidence="1 2">
    <name type="scientific">Porphyromonas gingivalis F0570</name>
    <dbReference type="NCBI Taxonomy" id="1227271"/>
    <lineage>
        <taxon>Bacteria</taxon>
        <taxon>Pseudomonadati</taxon>
        <taxon>Bacteroidota</taxon>
        <taxon>Bacteroidia</taxon>
        <taxon>Bacteroidales</taxon>
        <taxon>Porphyromonadaceae</taxon>
        <taxon>Porphyromonas</taxon>
    </lineage>
</organism>
<sequence>MNFLLLAWEKKKSETKTKKISRLLFTKHRPQSEHFRLVSCLRRNEHMHFFPR</sequence>
<evidence type="ECO:0000313" key="2">
    <source>
        <dbReference type="Proteomes" id="UP000016630"/>
    </source>
</evidence>
<name>A0A0E2M2N1_PORGN</name>